<evidence type="ECO:0000256" key="1">
    <source>
        <dbReference type="ARBA" id="ARBA00022448"/>
    </source>
</evidence>
<evidence type="ECO:0000313" key="10">
    <source>
        <dbReference type="EMBL" id="GAU88872.1"/>
    </source>
</evidence>
<evidence type="ECO:0000259" key="9">
    <source>
        <dbReference type="PROSITE" id="PS50929"/>
    </source>
</evidence>
<dbReference type="CDD" id="cd18592">
    <property type="entry name" value="ABC_6TM_MRP5_8_9_D1"/>
    <property type="match status" value="1"/>
</dbReference>
<dbReference type="GO" id="GO:0005524">
    <property type="term" value="F:ATP binding"/>
    <property type="evidence" value="ECO:0007669"/>
    <property type="project" value="UniProtKB-KW"/>
</dbReference>
<organism evidence="10 11">
    <name type="scientific">Ramazzottius varieornatus</name>
    <name type="common">Water bear</name>
    <name type="synonym">Tardigrade</name>
    <dbReference type="NCBI Taxonomy" id="947166"/>
    <lineage>
        <taxon>Eukaryota</taxon>
        <taxon>Metazoa</taxon>
        <taxon>Ecdysozoa</taxon>
        <taxon>Tardigrada</taxon>
        <taxon>Eutardigrada</taxon>
        <taxon>Parachela</taxon>
        <taxon>Hypsibioidea</taxon>
        <taxon>Ramazzottiidae</taxon>
        <taxon>Ramazzottius</taxon>
    </lineage>
</organism>
<keyword evidence="1" id="KW-0813">Transport</keyword>
<dbReference type="InterPro" id="IPR050173">
    <property type="entry name" value="ABC_transporter_C-like"/>
</dbReference>
<dbReference type="Proteomes" id="UP000186922">
    <property type="component" value="Unassembled WGS sequence"/>
</dbReference>
<comment type="caution">
    <text evidence="10">The sequence shown here is derived from an EMBL/GenBank/DDBJ whole genome shotgun (WGS) entry which is preliminary data.</text>
</comment>
<sequence>MWKAYRKGITVHDMWKTSRFDSCELNTVRLTRIWKRELREKGEKEASFFRACWKFCRVRIIVSAALYAVCLGIGFLVPTIFVNKLIHIADPNLRKSEIPSLSATNYGILLVFGLTCCEVGRAILFVTVWAMVYRTSIRLRAACMGIIYRKILELKNLPQAGSANDIINIITSDVARIFDAIRQCVLVIGGPLLMIAGAAYSVYLLSWIALVGASILTLFYPLQICLSRVLGRLRRKGAAATDQRISLITELINSIRLIKMYAWEEAFCAKVTKMRDEELKEVKMTSWLQSVNLSLTPLVPVVTAVVTFLSHMGMGNRLDASEAFTYIIISYIIGSGGLRQIVISWVPITHMKVACERIQKFIQIKPVARSIQRTKDPNTAVLLEAVAFSWSAFDTSQAVKPIASTLTTAILKGSHSHGPVLRDISLEVKRGILVGICGPVGCGKSSLFHGLLGQIYSNGGTFQMRGMLAYVPQQAWLINATVRDNICFGEPYIPERYNEVVTVCNLSYDFTILSGGDQCVIGERGSTMSGGQRQRINLARAVYSNRDILLLDDPLSAVDARVGAAIFDK</sequence>
<evidence type="ECO:0000256" key="7">
    <source>
        <dbReference type="SAM" id="Phobius"/>
    </source>
</evidence>
<evidence type="ECO:0000259" key="8">
    <source>
        <dbReference type="PROSITE" id="PS50893"/>
    </source>
</evidence>
<proteinExistence type="predicted"/>
<feature type="transmembrane region" description="Helical" evidence="7">
    <location>
        <begin position="60"/>
        <end position="86"/>
    </location>
</feature>
<dbReference type="PANTHER" id="PTHR24223:SF447">
    <property type="entry name" value="MULTIDRUG RESISTANCE-ASSOCIATED PROTEIN 5"/>
    <property type="match status" value="1"/>
</dbReference>
<dbReference type="InterPro" id="IPR011527">
    <property type="entry name" value="ABC1_TM_dom"/>
</dbReference>
<dbReference type="AlphaFoldDB" id="A0A1D1UMK4"/>
<feature type="domain" description="ABC transporter" evidence="8">
    <location>
        <begin position="405"/>
        <end position="566"/>
    </location>
</feature>
<dbReference type="CDD" id="cd03250">
    <property type="entry name" value="ABCC_MRP_domain1"/>
    <property type="match status" value="1"/>
</dbReference>
<dbReference type="InterPro" id="IPR027417">
    <property type="entry name" value="P-loop_NTPase"/>
</dbReference>
<evidence type="ECO:0000256" key="4">
    <source>
        <dbReference type="ARBA" id="ARBA00022840"/>
    </source>
</evidence>
<dbReference type="Gene3D" id="1.20.1560.10">
    <property type="entry name" value="ABC transporter type 1, transmembrane domain"/>
    <property type="match status" value="1"/>
</dbReference>
<keyword evidence="5 7" id="KW-1133">Transmembrane helix</keyword>
<evidence type="ECO:0000313" key="11">
    <source>
        <dbReference type="Proteomes" id="UP000186922"/>
    </source>
</evidence>
<feature type="transmembrane region" description="Helical" evidence="7">
    <location>
        <begin position="106"/>
        <end position="132"/>
    </location>
</feature>
<keyword evidence="11" id="KW-1185">Reference proteome</keyword>
<dbReference type="PROSITE" id="PS00211">
    <property type="entry name" value="ABC_TRANSPORTER_1"/>
    <property type="match status" value="1"/>
</dbReference>
<dbReference type="PROSITE" id="PS50929">
    <property type="entry name" value="ABC_TM1F"/>
    <property type="match status" value="1"/>
</dbReference>
<feature type="transmembrane region" description="Helical" evidence="7">
    <location>
        <begin position="323"/>
        <end position="342"/>
    </location>
</feature>
<dbReference type="GO" id="GO:0140359">
    <property type="term" value="F:ABC-type transporter activity"/>
    <property type="evidence" value="ECO:0007669"/>
    <property type="project" value="InterPro"/>
</dbReference>
<evidence type="ECO:0000256" key="2">
    <source>
        <dbReference type="ARBA" id="ARBA00022692"/>
    </source>
</evidence>
<feature type="domain" description="ABC transmembrane type-1" evidence="9">
    <location>
        <begin position="64"/>
        <end position="333"/>
    </location>
</feature>
<protein>
    <recommendedName>
        <fullName evidence="12">ABC transmembrane type-1 domain-containing protein</fullName>
    </recommendedName>
</protein>
<dbReference type="SUPFAM" id="SSF90123">
    <property type="entry name" value="ABC transporter transmembrane region"/>
    <property type="match status" value="1"/>
</dbReference>
<dbReference type="EMBL" id="BDGG01000001">
    <property type="protein sequence ID" value="GAU88872.1"/>
    <property type="molecule type" value="Genomic_DNA"/>
</dbReference>
<dbReference type="Pfam" id="PF00005">
    <property type="entry name" value="ABC_tran"/>
    <property type="match status" value="1"/>
</dbReference>
<dbReference type="GO" id="GO:0016887">
    <property type="term" value="F:ATP hydrolysis activity"/>
    <property type="evidence" value="ECO:0007669"/>
    <property type="project" value="InterPro"/>
</dbReference>
<dbReference type="Gene3D" id="3.40.50.300">
    <property type="entry name" value="P-loop containing nucleotide triphosphate hydrolases"/>
    <property type="match status" value="1"/>
</dbReference>
<dbReference type="GO" id="GO:0016020">
    <property type="term" value="C:membrane"/>
    <property type="evidence" value="ECO:0007669"/>
    <property type="project" value="InterPro"/>
</dbReference>
<evidence type="ECO:0000256" key="3">
    <source>
        <dbReference type="ARBA" id="ARBA00022741"/>
    </source>
</evidence>
<dbReference type="InterPro" id="IPR017871">
    <property type="entry name" value="ABC_transporter-like_CS"/>
</dbReference>
<feature type="transmembrane region" description="Helical" evidence="7">
    <location>
        <begin position="207"/>
        <end position="226"/>
    </location>
</feature>
<feature type="transmembrane region" description="Helical" evidence="7">
    <location>
        <begin position="184"/>
        <end position="201"/>
    </location>
</feature>
<dbReference type="STRING" id="947166.A0A1D1UMK4"/>
<reference evidence="10 11" key="1">
    <citation type="journal article" date="2016" name="Nat. Commun.">
        <title>Extremotolerant tardigrade genome and improved radiotolerance of human cultured cells by tardigrade-unique protein.</title>
        <authorList>
            <person name="Hashimoto T."/>
            <person name="Horikawa D.D."/>
            <person name="Saito Y."/>
            <person name="Kuwahara H."/>
            <person name="Kozuka-Hata H."/>
            <person name="Shin-I T."/>
            <person name="Minakuchi Y."/>
            <person name="Ohishi K."/>
            <person name="Motoyama A."/>
            <person name="Aizu T."/>
            <person name="Enomoto A."/>
            <person name="Kondo K."/>
            <person name="Tanaka S."/>
            <person name="Hara Y."/>
            <person name="Koshikawa S."/>
            <person name="Sagara H."/>
            <person name="Miura T."/>
            <person name="Yokobori S."/>
            <person name="Miyagawa K."/>
            <person name="Suzuki Y."/>
            <person name="Kubo T."/>
            <person name="Oyama M."/>
            <person name="Kohara Y."/>
            <person name="Fujiyama A."/>
            <person name="Arakawa K."/>
            <person name="Katayama T."/>
            <person name="Toyoda A."/>
            <person name="Kunieda T."/>
        </authorList>
    </citation>
    <scope>NUCLEOTIDE SEQUENCE [LARGE SCALE GENOMIC DNA]</scope>
    <source>
        <strain evidence="10 11">YOKOZUNA-1</strain>
    </source>
</reference>
<keyword evidence="6 7" id="KW-0472">Membrane</keyword>
<feature type="transmembrane region" description="Helical" evidence="7">
    <location>
        <begin position="290"/>
        <end position="311"/>
    </location>
</feature>
<dbReference type="PANTHER" id="PTHR24223">
    <property type="entry name" value="ATP-BINDING CASSETTE SUB-FAMILY C"/>
    <property type="match status" value="1"/>
</dbReference>
<keyword evidence="3" id="KW-0547">Nucleotide-binding</keyword>
<name>A0A1D1UMK4_RAMVA</name>
<dbReference type="InterPro" id="IPR003439">
    <property type="entry name" value="ABC_transporter-like_ATP-bd"/>
</dbReference>
<evidence type="ECO:0008006" key="12">
    <source>
        <dbReference type="Google" id="ProtNLM"/>
    </source>
</evidence>
<keyword evidence="4" id="KW-0067">ATP-binding</keyword>
<dbReference type="Pfam" id="PF00664">
    <property type="entry name" value="ABC_membrane"/>
    <property type="match status" value="1"/>
</dbReference>
<dbReference type="PROSITE" id="PS50893">
    <property type="entry name" value="ABC_TRANSPORTER_2"/>
    <property type="match status" value="1"/>
</dbReference>
<accession>A0A1D1UMK4</accession>
<dbReference type="OrthoDB" id="6500128at2759"/>
<gene>
    <name evidence="10" type="primary">RvY_01490</name>
    <name evidence="10" type="synonym">RvY_01490.2</name>
    <name evidence="10" type="ORF">RvY_01490-2</name>
</gene>
<evidence type="ECO:0000256" key="5">
    <source>
        <dbReference type="ARBA" id="ARBA00022989"/>
    </source>
</evidence>
<evidence type="ECO:0000256" key="6">
    <source>
        <dbReference type="ARBA" id="ARBA00023136"/>
    </source>
</evidence>
<dbReference type="InterPro" id="IPR036640">
    <property type="entry name" value="ABC1_TM_sf"/>
</dbReference>
<dbReference type="SUPFAM" id="SSF52540">
    <property type="entry name" value="P-loop containing nucleoside triphosphate hydrolases"/>
    <property type="match status" value="1"/>
</dbReference>
<keyword evidence="2 7" id="KW-0812">Transmembrane</keyword>